<evidence type="ECO:0000256" key="5">
    <source>
        <dbReference type="ARBA" id="ARBA00022741"/>
    </source>
</evidence>
<accession>A0A160U0F2</accession>
<keyword evidence="2" id="KW-0662">Pyridine nucleotide biosynthesis</keyword>
<dbReference type="HAMAP" id="MF_00244">
    <property type="entry name" value="NaMN_adenylyltr"/>
    <property type="match status" value="1"/>
</dbReference>
<keyword evidence="6" id="KW-0067">ATP-binding</keyword>
<gene>
    <name evidence="9" type="ORF">MGWOODY_Hyp2432</name>
</gene>
<protein>
    <submittedName>
        <fullName evidence="9">Nicotinate-nucleotide adenylyltransferase</fullName>
        <ecNumber evidence="9">2.7.7.18</ecNumber>
    </submittedName>
</protein>
<keyword evidence="7" id="KW-0520">NAD</keyword>
<organism evidence="9">
    <name type="scientific">hydrothermal vent metagenome</name>
    <dbReference type="NCBI Taxonomy" id="652676"/>
    <lineage>
        <taxon>unclassified sequences</taxon>
        <taxon>metagenomes</taxon>
        <taxon>ecological metagenomes</taxon>
    </lineage>
</organism>
<dbReference type="Gene3D" id="3.40.50.620">
    <property type="entry name" value="HUPs"/>
    <property type="match status" value="1"/>
</dbReference>
<evidence type="ECO:0000256" key="2">
    <source>
        <dbReference type="ARBA" id="ARBA00022642"/>
    </source>
</evidence>
<sequence length="199" mass="21526">MSRAILPGPSAGLRIGLFGGSFNPAHSGHFHVASTAMKRLQLDWVWWIVARGNPLKTGHGDFSGRFRSAKAVADHPRMRVTDIETRLGLTYSYRTLSTLTAAAPAAKFVWLMGADNMVNFHLWGAWQGIAQMMPIAIVARPGIGPGARNSPFARRFASSRVPASTAASLPDRDPPAWVYLPAPLDPISSTAIRQKKAGQ</sequence>
<dbReference type="GO" id="GO:0004515">
    <property type="term" value="F:nicotinate-nucleotide adenylyltransferase activity"/>
    <property type="evidence" value="ECO:0007669"/>
    <property type="project" value="UniProtKB-EC"/>
</dbReference>
<evidence type="ECO:0000256" key="1">
    <source>
        <dbReference type="ARBA" id="ARBA00004790"/>
    </source>
</evidence>
<keyword evidence="3 9" id="KW-0808">Transferase</keyword>
<evidence type="ECO:0000256" key="4">
    <source>
        <dbReference type="ARBA" id="ARBA00022695"/>
    </source>
</evidence>
<evidence type="ECO:0000256" key="7">
    <source>
        <dbReference type="ARBA" id="ARBA00023027"/>
    </source>
</evidence>
<dbReference type="Pfam" id="PF01467">
    <property type="entry name" value="CTP_transf_like"/>
    <property type="match status" value="1"/>
</dbReference>
<reference evidence="9" key="1">
    <citation type="submission" date="2015-10" db="EMBL/GenBank/DDBJ databases">
        <authorList>
            <person name="Gilbert D.G."/>
        </authorList>
    </citation>
    <scope>NUCLEOTIDE SEQUENCE</scope>
</reference>
<dbReference type="AlphaFoldDB" id="A0A160U0F2"/>
<dbReference type="PANTHER" id="PTHR39321:SF3">
    <property type="entry name" value="PHOSPHOPANTETHEINE ADENYLYLTRANSFERASE"/>
    <property type="match status" value="1"/>
</dbReference>
<dbReference type="SUPFAM" id="SSF52374">
    <property type="entry name" value="Nucleotidylyl transferase"/>
    <property type="match status" value="1"/>
</dbReference>
<evidence type="ECO:0000313" key="9">
    <source>
        <dbReference type="EMBL" id="CUS56537.1"/>
    </source>
</evidence>
<dbReference type="InterPro" id="IPR014729">
    <property type="entry name" value="Rossmann-like_a/b/a_fold"/>
</dbReference>
<dbReference type="CDD" id="cd02165">
    <property type="entry name" value="NMNAT"/>
    <property type="match status" value="1"/>
</dbReference>
<comment type="pathway">
    <text evidence="1">Cofactor biosynthesis; NAD(+) biosynthesis.</text>
</comment>
<dbReference type="PANTHER" id="PTHR39321">
    <property type="entry name" value="NICOTINATE-NUCLEOTIDE ADENYLYLTRANSFERASE-RELATED"/>
    <property type="match status" value="1"/>
</dbReference>
<evidence type="ECO:0000256" key="6">
    <source>
        <dbReference type="ARBA" id="ARBA00022840"/>
    </source>
</evidence>
<dbReference type="InterPro" id="IPR005248">
    <property type="entry name" value="NadD/NMNAT"/>
</dbReference>
<evidence type="ECO:0000256" key="3">
    <source>
        <dbReference type="ARBA" id="ARBA00022679"/>
    </source>
</evidence>
<dbReference type="GO" id="GO:0009435">
    <property type="term" value="P:NAD+ biosynthetic process"/>
    <property type="evidence" value="ECO:0007669"/>
    <property type="project" value="UniProtKB-UniPathway"/>
</dbReference>
<dbReference type="EMBL" id="CZQD01000028">
    <property type="protein sequence ID" value="CUS56537.1"/>
    <property type="molecule type" value="Genomic_DNA"/>
</dbReference>
<dbReference type="GO" id="GO:0005524">
    <property type="term" value="F:ATP binding"/>
    <property type="evidence" value="ECO:0007669"/>
    <property type="project" value="UniProtKB-KW"/>
</dbReference>
<keyword evidence="4 9" id="KW-0548">Nucleotidyltransferase</keyword>
<dbReference type="EC" id="2.7.7.18" evidence="9"/>
<feature type="domain" description="Cytidyltransferase-like" evidence="8">
    <location>
        <begin position="17"/>
        <end position="195"/>
    </location>
</feature>
<keyword evidence="5" id="KW-0547">Nucleotide-binding</keyword>
<name>A0A160U0F2_9ZZZZ</name>
<evidence type="ECO:0000259" key="8">
    <source>
        <dbReference type="Pfam" id="PF01467"/>
    </source>
</evidence>
<dbReference type="InterPro" id="IPR004821">
    <property type="entry name" value="Cyt_trans-like"/>
</dbReference>
<proteinExistence type="inferred from homology"/>
<dbReference type="UniPathway" id="UPA00253"/>
<dbReference type="NCBIfam" id="NF000843">
    <property type="entry name" value="PRK00071.2-2"/>
    <property type="match status" value="1"/>
</dbReference>